<dbReference type="Proteomes" id="UP001501468">
    <property type="component" value="Unassembled WGS sequence"/>
</dbReference>
<organism evidence="1 2">
    <name type="scientific">Terrabacter ginsenosidimutans</name>
    <dbReference type="NCBI Taxonomy" id="490575"/>
    <lineage>
        <taxon>Bacteria</taxon>
        <taxon>Bacillati</taxon>
        <taxon>Actinomycetota</taxon>
        <taxon>Actinomycetes</taxon>
        <taxon>Micrococcales</taxon>
        <taxon>Intrasporangiaceae</taxon>
        <taxon>Terrabacter</taxon>
    </lineage>
</organism>
<dbReference type="RefSeq" id="WP_344951703.1">
    <property type="nucleotide sequence ID" value="NZ_BAABDC010000013.1"/>
</dbReference>
<name>A0ABP7ESX0_9MICO</name>
<reference evidence="2" key="1">
    <citation type="journal article" date="2019" name="Int. J. Syst. Evol. Microbiol.">
        <title>The Global Catalogue of Microorganisms (GCM) 10K type strain sequencing project: providing services to taxonomists for standard genome sequencing and annotation.</title>
        <authorList>
            <consortium name="The Broad Institute Genomics Platform"/>
            <consortium name="The Broad Institute Genome Sequencing Center for Infectious Disease"/>
            <person name="Wu L."/>
            <person name="Ma J."/>
        </authorList>
    </citation>
    <scope>NUCLEOTIDE SEQUENCE [LARGE SCALE GENOMIC DNA]</scope>
    <source>
        <strain evidence="2">JCM 17125</strain>
    </source>
</reference>
<accession>A0ABP7ESX0</accession>
<evidence type="ECO:0000313" key="1">
    <source>
        <dbReference type="EMBL" id="GAA3721515.1"/>
    </source>
</evidence>
<comment type="caution">
    <text evidence="1">The sequence shown here is derived from an EMBL/GenBank/DDBJ whole genome shotgun (WGS) entry which is preliminary data.</text>
</comment>
<evidence type="ECO:0000313" key="2">
    <source>
        <dbReference type="Proteomes" id="UP001501468"/>
    </source>
</evidence>
<sequence>MTTLPEGFLAASPDDTWADRRRADGTRTLWLLSGSGESLLRRWDSVDEEWLVASEQEVDSVREACQPGSEWLTLLEDEMTLYGTPDPLMLVDCLAVDGDGGDPDIIDWPFDVERFLSEDDVFDYEGDNLRRCALVNGYRVHFAPCGDQAVAFLSNEEEVLGDLMAEFHWGSEAGMGPGAGGWVLHRSGAQHAVTTPRGDNAGESMRGFTFQPEPSGTAQLLRQWMDHVEYSCPGVFGAAAIALEPLDPAGILSAERRRDWEVQLGALTSGYGETIELTVRTDPSVTVTLRAMLSSDDTYRSVQEALADPVKGDWMRAALAEGDLSPLMGPRD</sequence>
<protein>
    <submittedName>
        <fullName evidence="1">Uncharacterized protein</fullName>
    </submittedName>
</protein>
<gene>
    <name evidence="1" type="ORF">GCM10022399_42350</name>
</gene>
<dbReference type="EMBL" id="BAABDC010000013">
    <property type="protein sequence ID" value="GAA3721515.1"/>
    <property type="molecule type" value="Genomic_DNA"/>
</dbReference>
<keyword evidence="2" id="KW-1185">Reference proteome</keyword>
<proteinExistence type="predicted"/>